<keyword evidence="2" id="KW-0288">FMN</keyword>
<keyword evidence="9" id="KW-1185">Reference proteome</keyword>
<dbReference type="GO" id="GO:0005829">
    <property type="term" value="C:cytosol"/>
    <property type="evidence" value="ECO:0007669"/>
    <property type="project" value="TreeGrafter"/>
</dbReference>
<dbReference type="Gene3D" id="3.40.50.80">
    <property type="entry name" value="Nucleotide-binding domain of ferredoxin-NADP reductase (FNR) module"/>
    <property type="match status" value="1"/>
</dbReference>
<dbReference type="InterPro" id="IPR039261">
    <property type="entry name" value="FNR_nucleotide-bd"/>
</dbReference>
<keyword evidence="5" id="KW-0472">Membrane</keyword>
<dbReference type="PROSITE" id="PS50902">
    <property type="entry name" value="FLAVODOXIN_LIKE"/>
    <property type="match status" value="1"/>
</dbReference>
<sequence>MTRPRSPRNWNGVGHVAMFALLGAIGYALLRLHPQPWWTGAPSQQRIVYAALVTAAYALACAWLWWRGRRGARRTGKQGDAPLLLAWASQTGFAQQLALRSAAALRAAGQAVRVLPLQKISAAELAGATQALFVVSTSGEGDPPDHALPFLRAAMAQQPPLPQLRYAVLALGDRRYDHFCAFGRQLDAWLRQRGAHPLFDRIDVDNADAAALRHWQQLLGQLAGGSEHADWSAPAYQHWQLQQRRLCNPGSVGGAVFELALLPADGALPLWQAGDLAEIGPCHGDAAVQAWLQASGLDGSAMLPRPGQAPTTLATLLARSHLPDPQQAAGSAPAALAARLQPLPHREYSIASMPSDGALRLLLRRARHADGTPGLGSGWLCDTAPIGAEIALRLRPNPNFHPPADPAQPLILIGNGTGIAGLRAHLRARIDAGARRTWLLYGERHAAHDDHYGEELRTWLAHGALQRLDAVFSRDAGAHHYVQDALRAAAPDLRDWVAQGAAIYVCGSLRGMAPGVDAVLEDVLGRLGKETLLLQGRYRRDVY</sequence>
<evidence type="ECO:0000259" key="7">
    <source>
        <dbReference type="PROSITE" id="PS51384"/>
    </source>
</evidence>
<evidence type="ECO:0000313" key="9">
    <source>
        <dbReference type="Proteomes" id="UP000046187"/>
    </source>
</evidence>
<feature type="transmembrane region" description="Helical" evidence="5">
    <location>
        <begin position="47"/>
        <end position="66"/>
    </location>
</feature>
<name>A0A0K2ZWK9_9XANT</name>
<dbReference type="SUPFAM" id="SSF52218">
    <property type="entry name" value="Flavoproteins"/>
    <property type="match status" value="1"/>
</dbReference>
<dbReference type="PRINTS" id="PR00369">
    <property type="entry name" value="FLAVODOXIN"/>
</dbReference>
<dbReference type="PANTHER" id="PTHR19384">
    <property type="entry name" value="NITRIC OXIDE SYNTHASE-RELATED"/>
    <property type="match status" value="1"/>
</dbReference>
<dbReference type="SUPFAM" id="SSF63380">
    <property type="entry name" value="Riboflavin synthase domain-like"/>
    <property type="match status" value="1"/>
</dbReference>
<keyword evidence="5" id="KW-0812">Transmembrane</keyword>
<dbReference type="Proteomes" id="UP000046187">
    <property type="component" value="Unassembled WGS sequence"/>
</dbReference>
<keyword evidence="1" id="KW-0285">Flavoprotein</keyword>
<gene>
    <name evidence="8" type="ORF">XTALMG727_2985</name>
</gene>
<dbReference type="InterPro" id="IPR001709">
    <property type="entry name" value="Flavoprot_Pyr_Nucl_cyt_Rdtase"/>
</dbReference>
<organism evidence="8 9">
    <name type="scientific">Xanthomonas graminis pv. arrhenatheri LMG 727</name>
    <dbReference type="NCBI Taxonomy" id="1195923"/>
    <lineage>
        <taxon>Bacteria</taxon>
        <taxon>Pseudomonadati</taxon>
        <taxon>Pseudomonadota</taxon>
        <taxon>Gammaproteobacteria</taxon>
        <taxon>Lysobacterales</taxon>
        <taxon>Lysobacteraceae</taxon>
        <taxon>Xanthomonas</taxon>
        <taxon>Xanthomonas translucens group</taxon>
        <taxon>Xanthomonas graminis</taxon>
    </lineage>
</organism>
<dbReference type="PANTHER" id="PTHR19384:SF17">
    <property type="entry name" value="NADPH--CYTOCHROME P450 REDUCTASE"/>
    <property type="match status" value="1"/>
</dbReference>
<dbReference type="InterPro" id="IPR017938">
    <property type="entry name" value="Riboflavin_synthase-like_b-brl"/>
</dbReference>
<feature type="domain" description="FAD-binding FR-type" evidence="7">
    <location>
        <begin position="234"/>
        <end position="403"/>
    </location>
</feature>
<protein>
    <recommendedName>
        <fullName evidence="4">NADPH--hemoprotein reductase</fullName>
        <ecNumber evidence="4">1.6.2.4</ecNumber>
    </recommendedName>
</protein>
<dbReference type="Gene3D" id="2.40.30.10">
    <property type="entry name" value="Translation factors"/>
    <property type="match status" value="1"/>
</dbReference>
<dbReference type="InterPro" id="IPR008254">
    <property type="entry name" value="Flavodoxin/NO_synth"/>
</dbReference>
<dbReference type="InterPro" id="IPR017927">
    <property type="entry name" value="FAD-bd_FR_type"/>
</dbReference>
<feature type="transmembrane region" description="Helical" evidence="5">
    <location>
        <begin position="12"/>
        <end position="32"/>
    </location>
</feature>
<evidence type="ECO:0000259" key="6">
    <source>
        <dbReference type="PROSITE" id="PS50902"/>
    </source>
</evidence>
<reference evidence="9" key="1">
    <citation type="submission" date="2015-07" db="EMBL/GenBank/DDBJ databases">
        <authorList>
            <person name="Wibberg D."/>
        </authorList>
    </citation>
    <scope>NUCLEOTIDE SEQUENCE [LARGE SCALE GENOMIC DNA]</scope>
</reference>
<feature type="domain" description="Flavodoxin-like" evidence="6">
    <location>
        <begin position="83"/>
        <end position="220"/>
    </location>
</feature>
<dbReference type="EMBL" id="CXOI01000050">
    <property type="protein sequence ID" value="CTP90186.1"/>
    <property type="molecule type" value="Genomic_DNA"/>
</dbReference>
<dbReference type="SUPFAM" id="SSF52343">
    <property type="entry name" value="Ferredoxin reductase-like, C-terminal NADP-linked domain"/>
    <property type="match status" value="1"/>
</dbReference>
<evidence type="ECO:0000313" key="8">
    <source>
        <dbReference type="EMBL" id="CTP90186.1"/>
    </source>
</evidence>
<dbReference type="GO" id="GO:0010181">
    <property type="term" value="F:FMN binding"/>
    <property type="evidence" value="ECO:0007669"/>
    <property type="project" value="InterPro"/>
</dbReference>
<dbReference type="InterPro" id="IPR001433">
    <property type="entry name" value="OxRdtase_FAD/NAD-bd"/>
</dbReference>
<dbReference type="PROSITE" id="PS51384">
    <property type="entry name" value="FAD_FR"/>
    <property type="match status" value="1"/>
</dbReference>
<dbReference type="Pfam" id="PF00258">
    <property type="entry name" value="Flavodoxin_1"/>
    <property type="match status" value="1"/>
</dbReference>
<keyword evidence="3" id="KW-0813">Transport</keyword>
<evidence type="ECO:0000256" key="5">
    <source>
        <dbReference type="SAM" id="Phobius"/>
    </source>
</evidence>
<dbReference type="EC" id="1.6.2.4" evidence="4"/>
<dbReference type="InterPro" id="IPR029039">
    <property type="entry name" value="Flavoprotein-like_sf"/>
</dbReference>
<dbReference type="RefSeq" id="WP_053836028.1">
    <property type="nucleotide sequence ID" value="NZ_CXOI01000050.1"/>
</dbReference>
<evidence type="ECO:0000256" key="1">
    <source>
        <dbReference type="ARBA" id="ARBA00022630"/>
    </source>
</evidence>
<dbReference type="InterPro" id="IPR001094">
    <property type="entry name" value="Flavdoxin-like"/>
</dbReference>
<dbReference type="GO" id="GO:0003958">
    <property type="term" value="F:NADPH-hemoprotein reductase activity"/>
    <property type="evidence" value="ECO:0007669"/>
    <property type="project" value="UniProtKB-EC"/>
</dbReference>
<dbReference type="CDD" id="cd06200">
    <property type="entry name" value="SiR_like1"/>
    <property type="match status" value="1"/>
</dbReference>
<dbReference type="Pfam" id="PF00175">
    <property type="entry name" value="NAD_binding_1"/>
    <property type="match status" value="1"/>
</dbReference>
<dbReference type="PRINTS" id="PR00371">
    <property type="entry name" value="FPNCR"/>
</dbReference>
<keyword evidence="5" id="KW-1133">Transmembrane helix</keyword>
<dbReference type="AlphaFoldDB" id="A0A0K2ZWK9"/>
<keyword evidence="3" id="KW-0249">Electron transport</keyword>
<evidence type="ECO:0000256" key="2">
    <source>
        <dbReference type="ARBA" id="ARBA00022643"/>
    </source>
</evidence>
<evidence type="ECO:0000256" key="3">
    <source>
        <dbReference type="ARBA" id="ARBA00022982"/>
    </source>
</evidence>
<dbReference type="Gene3D" id="3.40.50.360">
    <property type="match status" value="1"/>
</dbReference>
<accession>A0A0K2ZWK9</accession>
<evidence type="ECO:0000256" key="4">
    <source>
        <dbReference type="ARBA" id="ARBA00023797"/>
    </source>
</evidence>
<dbReference type="GO" id="GO:0050660">
    <property type="term" value="F:flavin adenine dinucleotide binding"/>
    <property type="evidence" value="ECO:0007669"/>
    <property type="project" value="TreeGrafter"/>
</dbReference>
<proteinExistence type="predicted"/>